<reference evidence="2" key="1">
    <citation type="journal article" date="2018" name="Data Brief">
        <title>Genome sequence data from 17 accessions of Ensete ventricosum, a staple food crop for millions in Ethiopia.</title>
        <authorList>
            <person name="Yemataw Z."/>
            <person name="Muzemil S."/>
            <person name="Ambachew D."/>
            <person name="Tripathi L."/>
            <person name="Tesfaye K."/>
            <person name="Chala A."/>
            <person name="Farbos A."/>
            <person name="O'Neill P."/>
            <person name="Moore K."/>
            <person name="Grant M."/>
            <person name="Studholme D.J."/>
        </authorList>
    </citation>
    <scope>NUCLEOTIDE SEQUENCE [LARGE SCALE GENOMIC DNA]</scope>
    <source>
        <tissue evidence="2">Leaf</tissue>
    </source>
</reference>
<evidence type="ECO:0000256" key="1">
    <source>
        <dbReference type="SAM" id="MobiDB-lite"/>
    </source>
</evidence>
<evidence type="ECO:0000313" key="2">
    <source>
        <dbReference type="EMBL" id="RZR71677.1"/>
    </source>
</evidence>
<sequence>MQQRRLVPSPHAGTRFFSPHREKKHLLPEKPAQGEETSLRSLDNKPACLAKPMRGEETDVPRFRALVSTPHVRRRNVIFFSPCGEKKCHFLLPAITEAYSPRRFFSPRSLSDIPRLRTLVSSLHVGRRNVVFFSPRSPKHTHPAEPRLGFFSQQAMERDC</sequence>
<proteinExistence type="predicted"/>
<dbReference type="AlphaFoldDB" id="A0A445MBP2"/>
<organism evidence="2">
    <name type="scientific">Ensete ventricosum</name>
    <name type="common">Abyssinian banana</name>
    <name type="synonym">Musa ensete</name>
    <dbReference type="NCBI Taxonomy" id="4639"/>
    <lineage>
        <taxon>Eukaryota</taxon>
        <taxon>Viridiplantae</taxon>
        <taxon>Streptophyta</taxon>
        <taxon>Embryophyta</taxon>
        <taxon>Tracheophyta</taxon>
        <taxon>Spermatophyta</taxon>
        <taxon>Magnoliopsida</taxon>
        <taxon>Liliopsida</taxon>
        <taxon>Zingiberales</taxon>
        <taxon>Musaceae</taxon>
        <taxon>Ensete</taxon>
    </lineage>
</organism>
<feature type="region of interest" description="Disordered" evidence="1">
    <location>
        <begin position="1"/>
        <end position="40"/>
    </location>
</feature>
<protein>
    <submittedName>
        <fullName evidence="2">Uncharacterized protein</fullName>
    </submittedName>
</protein>
<gene>
    <name evidence="2" type="ORF">BHM03_00006349</name>
</gene>
<dbReference type="EMBL" id="KV875569">
    <property type="protein sequence ID" value="RZR71677.1"/>
    <property type="molecule type" value="Genomic_DNA"/>
</dbReference>
<name>A0A445MBP2_ENSVE</name>
<accession>A0A445MBP2</accession>
<dbReference type="Proteomes" id="UP000290560">
    <property type="component" value="Unassembled WGS sequence"/>
</dbReference>